<keyword evidence="5" id="KW-0234">DNA repair</keyword>
<dbReference type="SUPFAM" id="SSF52540">
    <property type="entry name" value="P-loop containing nucleoside triphosphate hydrolases"/>
    <property type="match status" value="1"/>
</dbReference>
<dbReference type="Pfam" id="PF08423">
    <property type="entry name" value="Rad51"/>
    <property type="match status" value="1"/>
</dbReference>
<dbReference type="PANTHER" id="PTHR46239:SF1">
    <property type="entry name" value="DNA REPAIR PROTEIN RAD51 HOMOLOG 3"/>
    <property type="match status" value="1"/>
</dbReference>
<evidence type="ECO:0000256" key="4">
    <source>
        <dbReference type="ARBA" id="ARBA00022840"/>
    </source>
</evidence>
<dbReference type="Gene3D" id="3.40.50.300">
    <property type="entry name" value="P-loop containing nucleotide triphosphate hydrolases"/>
    <property type="match status" value="1"/>
</dbReference>
<dbReference type="GO" id="GO:0033065">
    <property type="term" value="C:Rad51C-XRCC3 complex"/>
    <property type="evidence" value="ECO:0007669"/>
    <property type="project" value="TreeGrafter"/>
</dbReference>
<evidence type="ECO:0000313" key="9">
    <source>
        <dbReference type="EMBL" id="OAO16330.1"/>
    </source>
</evidence>
<gene>
    <name evidence="9" type="ORF">AV274_1952</name>
</gene>
<dbReference type="GO" id="GO:0140664">
    <property type="term" value="F:ATP-dependent DNA damage sensor activity"/>
    <property type="evidence" value="ECO:0007669"/>
    <property type="project" value="InterPro"/>
</dbReference>
<keyword evidence="3" id="KW-0227">DNA damage</keyword>
<dbReference type="InterPro" id="IPR016467">
    <property type="entry name" value="DNA_recomb/repair_RecA-like"/>
</dbReference>
<evidence type="ECO:0000256" key="5">
    <source>
        <dbReference type="ARBA" id="ARBA00023204"/>
    </source>
</evidence>
<dbReference type="AlphaFoldDB" id="A0A196SH03"/>
<dbReference type="STRING" id="478820.A0A196SH03"/>
<dbReference type="PANTHER" id="PTHR46239">
    <property type="entry name" value="DNA REPAIR PROTEIN RAD51 HOMOLOG 3 RAD51C"/>
    <property type="match status" value="1"/>
</dbReference>
<organism evidence="9 10">
    <name type="scientific">Blastocystis sp. subtype 1 (strain ATCC 50177 / NandII)</name>
    <dbReference type="NCBI Taxonomy" id="478820"/>
    <lineage>
        <taxon>Eukaryota</taxon>
        <taxon>Sar</taxon>
        <taxon>Stramenopiles</taxon>
        <taxon>Bigyra</taxon>
        <taxon>Opalozoa</taxon>
        <taxon>Opalinata</taxon>
        <taxon>Blastocystidae</taxon>
        <taxon>Blastocystis</taxon>
    </lineage>
</organism>
<dbReference type="Proteomes" id="UP000078348">
    <property type="component" value="Unassembled WGS sequence"/>
</dbReference>
<dbReference type="InterPro" id="IPR027417">
    <property type="entry name" value="P-loop_NTPase"/>
</dbReference>
<evidence type="ECO:0000256" key="7">
    <source>
        <dbReference type="ARBA" id="ARBA00040674"/>
    </source>
</evidence>
<dbReference type="InterPro" id="IPR013632">
    <property type="entry name" value="Rad51_C"/>
</dbReference>
<name>A0A196SH03_BLAHN</name>
<evidence type="ECO:0000256" key="6">
    <source>
        <dbReference type="ARBA" id="ARBA00023242"/>
    </source>
</evidence>
<dbReference type="GO" id="GO:0033063">
    <property type="term" value="C:Rad51B-Rad51C-Rad51D-XRCC2 complex"/>
    <property type="evidence" value="ECO:0007669"/>
    <property type="project" value="TreeGrafter"/>
</dbReference>
<evidence type="ECO:0000256" key="2">
    <source>
        <dbReference type="ARBA" id="ARBA00022741"/>
    </source>
</evidence>
<keyword evidence="2" id="KW-0547">Nucleotide-binding</keyword>
<dbReference type="PIRSF" id="PIRSF005856">
    <property type="entry name" value="Rad51"/>
    <property type="match status" value="1"/>
</dbReference>
<reference evidence="9 10" key="1">
    <citation type="submission" date="2016-05" db="EMBL/GenBank/DDBJ databases">
        <title>Nuclear genome of Blastocystis sp. subtype 1 NandII.</title>
        <authorList>
            <person name="Gentekaki E."/>
            <person name="Curtis B."/>
            <person name="Stairs C."/>
            <person name="Eme L."/>
            <person name="Herman E."/>
            <person name="Klimes V."/>
            <person name="Arias M.C."/>
            <person name="Elias M."/>
            <person name="Hilliou F."/>
            <person name="Klute M."/>
            <person name="Malik S.-B."/>
            <person name="Pightling A."/>
            <person name="Rachubinski R."/>
            <person name="Salas D."/>
            <person name="Schlacht A."/>
            <person name="Suga H."/>
            <person name="Archibald J."/>
            <person name="Ball S.G."/>
            <person name="Clark G."/>
            <person name="Dacks J."/>
            <person name="Van Der Giezen M."/>
            <person name="Tsaousis A."/>
            <person name="Roger A."/>
        </authorList>
    </citation>
    <scope>NUCLEOTIDE SEQUENCE [LARGE SCALE GENOMIC DNA]</scope>
    <source>
        <strain evidence="10">ATCC 50177 / NandII</strain>
    </source>
</reference>
<dbReference type="InterPro" id="IPR052093">
    <property type="entry name" value="HR_Repair_Mediator"/>
</dbReference>
<comment type="caution">
    <text evidence="9">The sequence shown here is derived from an EMBL/GenBank/DDBJ whole genome shotgun (WGS) entry which is preliminary data.</text>
</comment>
<dbReference type="GO" id="GO:0008821">
    <property type="term" value="F:crossover junction DNA endonuclease activity"/>
    <property type="evidence" value="ECO:0007669"/>
    <property type="project" value="TreeGrafter"/>
</dbReference>
<protein>
    <recommendedName>
        <fullName evidence="7">DNA repair protein RAD51 homolog 3</fullName>
    </recommendedName>
</protein>
<dbReference type="PROSITE" id="PS50162">
    <property type="entry name" value="RECA_2"/>
    <property type="match status" value="1"/>
</dbReference>
<dbReference type="GO" id="GO:0000707">
    <property type="term" value="P:meiotic DNA recombinase assembly"/>
    <property type="evidence" value="ECO:0007669"/>
    <property type="project" value="TreeGrafter"/>
</dbReference>
<dbReference type="GO" id="GO:0007131">
    <property type="term" value="P:reciprocal meiotic recombination"/>
    <property type="evidence" value="ECO:0007669"/>
    <property type="project" value="TreeGrafter"/>
</dbReference>
<dbReference type="GO" id="GO:0000400">
    <property type="term" value="F:four-way junction DNA binding"/>
    <property type="evidence" value="ECO:0007669"/>
    <property type="project" value="TreeGrafter"/>
</dbReference>
<comment type="subcellular location">
    <subcellularLocation>
        <location evidence="1">Nucleus</location>
    </subcellularLocation>
</comment>
<evidence type="ECO:0000259" key="8">
    <source>
        <dbReference type="PROSITE" id="PS50162"/>
    </source>
</evidence>
<sequence>MNRDRPVVTFPFKAETIKTLQSNGITNSAELSALYPLINSVSFLSTEEKNEISAYYIEKTKHEGNLFDALQQLKAVQCYWRDIPSFSSSINTALHGGLKEGTITELSGRGSTGKTQFGMMMCATVQLQNTAYVQNQAIFIDTENTFSALRQDELLKRTKNQYASLGNVFVWKIPSLELFLQLLDSLPLFLSSHPNIRLIVIDSIAYPFRQFTDMIERSVKLSAAIRALTSLASQHMLAILVTNHITSFTPDSESPLNTTQIIQPLLGPVWWHAVTNQLLLTMSMDGRRELRVQKSSYLPSTQIPFRS</sequence>
<keyword evidence="10" id="KW-1185">Reference proteome</keyword>
<feature type="domain" description="RecA family profile 1" evidence="8">
    <location>
        <begin position="79"/>
        <end position="245"/>
    </location>
</feature>
<dbReference type="InterPro" id="IPR020588">
    <property type="entry name" value="RecA_ATP-bd"/>
</dbReference>
<dbReference type="OrthoDB" id="5957327at2759"/>
<evidence type="ECO:0000313" key="10">
    <source>
        <dbReference type="Proteomes" id="UP000078348"/>
    </source>
</evidence>
<dbReference type="EMBL" id="LXWW01000088">
    <property type="protein sequence ID" value="OAO16330.1"/>
    <property type="molecule type" value="Genomic_DNA"/>
</dbReference>
<dbReference type="GO" id="GO:0005524">
    <property type="term" value="F:ATP binding"/>
    <property type="evidence" value="ECO:0007669"/>
    <property type="project" value="UniProtKB-KW"/>
</dbReference>
<evidence type="ECO:0000256" key="3">
    <source>
        <dbReference type="ARBA" id="ARBA00022763"/>
    </source>
</evidence>
<keyword evidence="6" id="KW-0539">Nucleus</keyword>
<proteinExistence type="predicted"/>
<accession>A0A196SH03</accession>
<dbReference type="GO" id="GO:0005657">
    <property type="term" value="C:replication fork"/>
    <property type="evidence" value="ECO:0007669"/>
    <property type="project" value="TreeGrafter"/>
</dbReference>
<keyword evidence="4" id="KW-0067">ATP-binding</keyword>
<evidence type="ECO:0000256" key="1">
    <source>
        <dbReference type="ARBA" id="ARBA00004123"/>
    </source>
</evidence>